<name>A0A2P2LB83_RHIMU</name>
<dbReference type="AlphaFoldDB" id="A0A2P2LB83"/>
<keyword evidence="1" id="KW-1133">Transmembrane helix</keyword>
<protein>
    <submittedName>
        <fullName evidence="2">Uncharacterized protein</fullName>
    </submittedName>
</protein>
<keyword evidence="1" id="KW-0812">Transmembrane</keyword>
<organism evidence="2">
    <name type="scientific">Rhizophora mucronata</name>
    <name type="common">Asiatic mangrove</name>
    <dbReference type="NCBI Taxonomy" id="61149"/>
    <lineage>
        <taxon>Eukaryota</taxon>
        <taxon>Viridiplantae</taxon>
        <taxon>Streptophyta</taxon>
        <taxon>Embryophyta</taxon>
        <taxon>Tracheophyta</taxon>
        <taxon>Spermatophyta</taxon>
        <taxon>Magnoliopsida</taxon>
        <taxon>eudicotyledons</taxon>
        <taxon>Gunneridae</taxon>
        <taxon>Pentapetalae</taxon>
        <taxon>rosids</taxon>
        <taxon>fabids</taxon>
        <taxon>Malpighiales</taxon>
        <taxon>Rhizophoraceae</taxon>
        <taxon>Rhizophora</taxon>
    </lineage>
</organism>
<evidence type="ECO:0000256" key="1">
    <source>
        <dbReference type="SAM" id="Phobius"/>
    </source>
</evidence>
<evidence type="ECO:0000313" key="2">
    <source>
        <dbReference type="EMBL" id="MBX15235.1"/>
    </source>
</evidence>
<accession>A0A2P2LB83</accession>
<proteinExistence type="predicted"/>
<sequence>MVLWSIVNLKLLFSVGIGIFIQVMESFRRSYNLLDGT</sequence>
<reference evidence="2" key="1">
    <citation type="submission" date="2018-02" db="EMBL/GenBank/DDBJ databases">
        <title>Rhizophora mucronata_Transcriptome.</title>
        <authorList>
            <person name="Meera S.P."/>
            <person name="Sreeshan A."/>
            <person name="Augustine A."/>
        </authorList>
    </citation>
    <scope>NUCLEOTIDE SEQUENCE</scope>
    <source>
        <tissue evidence="2">Leaf</tissue>
    </source>
</reference>
<feature type="transmembrane region" description="Helical" evidence="1">
    <location>
        <begin position="6"/>
        <end position="24"/>
    </location>
</feature>
<dbReference type="EMBL" id="GGEC01034751">
    <property type="protein sequence ID" value="MBX15235.1"/>
    <property type="molecule type" value="Transcribed_RNA"/>
</dbReference>
<keyword evidence="1" id="KW-0472">Membrane</keyword>